<dbReference type="InterPro" id="IPR037208">
    <property type="entry name" value="Spo0E-like_sf"/>
</dbReference>
<dbReference type="EMBL" id="LFZW01000001">
    <property type="protein sequence ID" value="KMY49171.1"/>
    <property type="molecule type" value="Genomic_DNA"/>
</dbReference>
<dbReference type="Proteomes" id="UP000037146">
    <property type="component" value="Unassembled WGS sequence"/>
</dbReference>
<dbReference type="PATRIC" id="fig|1679170.3.peg.1342"/>
<keyword evidence="2" id="KW-1185">Reference proteome</keyword>
<sequence>MMKSFFHLSIEIEEKREEMIQLAKGFGLSNTKTIKASQELDILINIFNIAPFTDAQYSEEY</sequence>
<dbReference type="AlphaFoldDB" id="A0A0K9GRE9"/>
<dbReference type="PANTHER" id="PTHR41263:SF1">
    <property type="entry name" value="ASPARTYL-PHOSPHATE PHOSPHATASE YISI"/>
    <property type="match status" value="1"/>
</dbReference>
<dbReference type="GO" id="GO:0043937">
    <property type="term" value="P:regulation of sporulation"/>
    <property type="evidence" value="ECO:0007669"/>
    <property type="project" value="InterPro"/>
</dbReference>
<dbReference type="Pfam" id="PF09388">
    <property type="entry name" value="SpoOE-like"/>
    <property type="match status" value="1"/>
</dbReference>
<comment type="caution">
    <text evidence="1">The sequence shown here is derived from an EMBL/GenBank/DDBJ whole genome shotgun (WGS) entry which is preliminary data.</text>
</comment>
<evidence type="ECO:0000313" key="2">
    <source>
        <dbReference type="Proteomes" id="UP000037146"/>
    </source>
</evidence>
<evidence type="ECO:0000313" key="1">
    <source>
        <dbReference type="EMBL" id="KMY49171.1"/>
    </source>
</evidence>
<accession>A0A0K9GRE9</accession>
<reference evidence="2" key="1">
    <citation type="submission" date="2015-07" db="EMBL/GenBank/DDBJ databases">
        <title>Genome sequencing project for genomic taxonomy and phylogenomics of Bacillus-like bacteria.</title>
        <authorList>
            <person name="Liu B."/>
            <person name="Wang J."/>
            <person name="Zhu Y."/>
            <person name="Liu G."/>
            <person name="Chen Q."/>
            <person name="Chen Z."/>
            <person name="Lan J."/>
            <person name="Che J."/>
            <person name="Ge C."/>
            <person name="Shi H."/>
            <person name="Pan Z."/>
            <person name="Liu X."/>
        </authorList>
    </citation>
    <scope>NUCLEOTIDE SEQUENCE [LARGE SCALE GENOMIC DNA]</scope>
    <source>
        <strain evidence="2">FJAT-27997</strain>
    </source>
</reference>
<gene>
    <name evidence="1" type="ORF">AC625_06260</name>
</gene>
<dbReference type="SUPFAM" id="SSF140500">
    <property type="entry name" value="BAS1536-like"/>
    <property type="match status" value="1"/>
</dbReference>
<organism evidence="1 2">
    <name type="scientific">Peribacillus loiseleuriae</name>
    <dbReference type="NCBI Taxonomy" id="1679170"/>
    <lineage>
        <taxon>Bacteria</taxon>
        <taxon>Bacillati</taxon>
        <taxon>Bacillota</taxon>
        <taxon>Bacilli</taxon>
        <taxon>Bacillales</taxon>
        <taxon>Bacillaceae</taxon>
        <taxon>Peribacillus</taxon>
    </lineage>
</organism>
<dbReference type="InterPro" id="IPR053028">
    <property type="entry name" value="Spo0E-like_phosphatase"/>
</dbReference>
<dbReference type="PANTHER" id="PTHR41263">
    <property type="entry name" value="ASPARTYL-PHOSPHATE PHOSPHATASE YISI"/>
    <property type="match status" value="1"/>
</dbReference>
<dbReference type="GO" id="GO:0046983">
    <property type="term" value="F:protein dimerization activity"/>
    <property type="evidence" value="ECO:0007669"/>
    <property type="project" value="InterPro"/>
</dbReference>
<dbReference type="Gene3D" id="4.10.280.10">
    <property type="entry name" value="Helix-loop-helix DNA-binding domain"/>
    <property type="match status" value="1"/>
</dbReference>
<protein>
    <submittedName>
        <fullName evidence="1">Uncharacterized protein</fullName>
    </submittedName>
</protein>
<dbReference type="InterPro" id="IPR018540">
    <property type="entry name" value="Spo0E-like"/>
</dbReference>
<name>A0A0K9GRE9_9BACI</name>
<dbReference type="InterPro" id="IPR036638">
    <property type="entry name" value="HLH_DNA-bd_sf"/>
</dbReference>
<proteinExistence type="predicted"/>